<accession>A0A3S2PXJ1</accession>
<keyword evidence="3" id="KW-1185">Reference proteome</keyword>
<evidence type="ECO:0000313" key="2">
    <source>
        <dbReference type="EMBL" id="RVE72558.1"/>
    </source>
</evidence>
<evidence type="ECO:0000313" key="3">
    <source>
        <dbReference type="Proteomes" id="UP000283210"/>
    </source>
</evidence>
<feature type="compositionally biased region" description="Basic and acidic residues" evidence="1">
    <location>
        <begin position="61"/>
        <end position="75"/>
    </location>
</feature>
<proteinExistence type="predicted"/>
<reference evidence="2 3" key="2">
    <citation type="submission" date="2019-01" db="EMBL/GenBank/DDBJ databases">
        <title>A chromosome length genome reference of the Java medaka (oryzias javanicus).</title>
        <authorList>
            <person name="Herpin A."/>
            <person name="Takehana Y."/>
            <person name="Naruse K."/>
            <person name="Ansai S."/>
            <person name="Kawaguchi M."/>
        </authorList>
    </citation>
    <scope>NUCLEOTIDE SEQUENCE [LARGE SCALE GENOMIC DNA]</scope>
    <source>
        <strain evidence="2">RS831</strain>
        <tissue evidence="2">Whole body</tissue>
    </source>
</reference>
<name>A0A3S2PXJ1_ORYJA</name>
<dbReference type="AlphaFoldDB" id="A0A3S2PXJ1"/>
<dbReference type="EMBL" id="CM012441">
    <property type="protein sequence ID" value="RVE72558.1"/>
    <property type="molecule type" value="Genomic_DNA"/>
</dbReference>
<sequence>MRIRICASAWMSTLTFTVDGNSDVGRRTSSSAGHQPADRPGRSRGAARGSSGHCGGRAPSVRHEPEPPRTRRSIREPALPQQEKRTNSP</sequence>
<gene>
    <name evidence="2" type="ORF">OJAV_G00039640</name>
</gene>
<organism evidence="2 3">
    <name type="scientific">Oryzias javanicus</name>
    <name type="common">Javanese ricefish</name>
    <name type="synonym">Aplocheilus javanicus</name>
    <dbReference type="NCBI Taxonomy" id="123683"/>
    <lineage>
        <taxon>Eukaryota</taxon>
        <taxon>Metazoa</taxon>
        <taxon>Chordata</taxon>
        <taxon>Craniata</taxon>
        <taxon>Vertebrata</taxon>
        <taxon>Euteleostomi</taxon>
        <taxon>Actinopterygii</taxon>
        <taxon>Neopterygii</taxon>
        <taxon>Teleostei</taxon>
        <taxon>Neoteleostei</taxon>
        <taxon>Acanthomorphata</taxon>
        <taxon>Ovalentaria</taxon>
        <taxon>Atherinomorphae</taxon>
        <taxon>Beloniformes</taxon>
        <taxon>Adrianichthyidae</taxon>
        <taxon>Oryziinae</taxon>
        <taxon>Oryzias</taxon>
    </lineage>
</organism>
<protein>
    <submittedName>
        <fullName evidence="2">Uncharacterized protein</fullName>
    </submittedName>
</protein>
<reference evidence="2 3" key="1">
    <citation type="submission" date="2018-11" db="EMBL/GenBank/DDBJ databases">
        <authorList>
            <person name="Lopez-Roques C."/>
            <person name="Donnadieu C."/>
            <person name="Bouchez O."/>
            <person name="Klopp C."/>
            <person name="Cabau C."/>
            <person name="Zahm M."/>
        </authorList>
    </citation>
    <scope>NUCLEOTIDE SEQUENCE [LARGE SCALE GENOMIC DNA]</scope>
    <source>
        <strain evidence="2">RS831</strain>
        <tissue evidence="2">Whole body</tissue>
    </source>
</reference>
<dbReference type="Proteomes" id="UP000283210">
    <property type="component" value="Chromosome 5"/>
</dbReference>
<feature type="region of interest" description="Disordered" evidence="1">
    <location>
        <begin position="18"/>
        <end position="89"/>
    </location>
</feature>
<evidence type="ECO:0000256" key="1">
    <source>
        <dbReference type="SAM" id="MobiDB-lite"/>
    </source>
</evidence>